<name>A0A7S2G5B8_9EUKA</name>
<feature type="compositionally biased region" description="Basic residues" evidence="4">
    <location>
        <begin position="168"/>
        <end position="208"/>
    </location>
</feature>
<protein>
    <submittedName>
        <fullName evidence="5">Uncharacterized protein</fullName>
    </submittedName>
</protein>
<organism evidence="5">
    <name type="scientific">Haptolina brevifila</name>
    <dbReference type="NCBI Taxonomy" id="156173"/>
    <lineage>
        <taxon>Eukaryota</taxon>
        <taxon>Haptista</taxon>
        <taxon>Haptophyta</taxon>
        <taxon>Prymnesiophyceae</taxon>
        <taxon>Prymnesiales</taxon>
        <taxon>Prymnesiaceae</taxon>
        <taxon>Haptolina</taxon>
    </lineage>
</organism>
<feature type="compositionally biased region" description="Low complexity" evidence="4">
    <location>
        <begin position="108"/>
        <end position="130"/>
    </location>
</feature>
<dbReference type="EMBL" id="HBGU01018080">
    <property type="protein sequence ID" value="CAD9429125.1"/>
    <property type="molecule type" value="Transcribed_RNA"/>
</dbReference>
<evidence type="ECO:0000313" key="5">
    <source>
        <dbReference type="EMBL" id="CAD9429125.1"/>
    </source>
</evidence>
<evidence type="ECO:0000256" key="3">
    <source>
        <dbReference type="ARBA" id="ARBA00022833"/>
    </source>
</evidence>
<evidence type="ECO:0000256" key="2">
    <source>
        <dbReference type="ARBA" id="ARBA00022771"/>
    </source>
</evidence>
<dbReference type="AlphaFoldDB" id="A0A7S2G5B8"/>
<accession>A0A7S2G5B8</accession>
<sequence length="215" mass="23398">MPATAGKVRMPANNRMQTSASLNTHSIWQNAIGYDPYAAESTGADSAVKAEAAASAHENMKALLALARTNKAPQDEDEKGGWRGVGTLRGGWVTKDLGEVPKEDLHSSKGAKGASSAAIDDMPSSTSSWSSDEEGGDEHAGRSSSAAAAARSTDRKRSREDGEDGDRKKKKKHKDGKKERHKSSKHKKEKHKKEKHKKEKKKSDKHKRRNDDSDD</sequence>
<dbReference type="PANTHER" id="PTHR31437">
    <property type="entry name" value="SREK1IP1 FAMILY MEMBER"/>
    <property type="match status" value="1"/>
</dbReference>
<feature type="compositionally biased region" description="Basic and acidic residues" evidence="4">
    <location>
        <begin position="96"/>
        <end position="107"/>
    </location>
</feature>
<dbReference type="PANTHER" id="PTHR31437:SF1">
    <property type="entry name" value="PROTEIN SREK1IP1"/>
    <property type="match status" value="1"/>
</dbReference>
<feature type="region of interest" description="Disordered" evidence="4">
    <location>
        <begin position="68"/>
        <end position="215"/>
    </location>
</feature>
<gene>
    <name evidence="5" type="ORF">CBRE1094_LOCUS9806</name>
</gene>
<reference evidence="5" key="1">
    <citation type="submission" date="2021-01" db="EMBL/GenBank/DDBJ databases">
        <authorList>
            <person name="Corre E."/>
            <person name="Pelletier E."/>
            <person name="Niang G."/>
            <person name="Scheremetjew M."/>
            <person name="Finn R."/>
            <person name="Kale V."/>
            <person name="Holt S."/>
            <person name="Cochrane G."/>
            <person name="Meng A."/>
            <person name="Brown T."/>
            <person name="Cohen L."/>
        </authorList>
    </citation>
    <scope>NUCLEOTIDE SEQUENCE</scope>
    <source>
        <strain evidence="5">UTEX LB 985</strain>
    </source>
</reference>
<evidence type="ECO:0000256" key="4">
    <source>
        <dbReference type="SAM" id="MobiDB-lite"/>
    </source>
</evidence>
<feature type="compositionally biased region" description="Low complexity" evidence="4">
    <location>
        <begin position="142"/>
        <end position="151"/>
    </location>
</feature>
<dbReference type="GO" id="GO:0008270">
    <property type="term" value="F:zinc ion binding"/>
    <property type="evidence" value="ECO:0007669"/>
    <property type="project" value="UniProtKB-KW"/>
</dbReference>
<keyword evidence="3" id="KW-0862">Zinc</keyword>
<evidence type="ECO:0000256" key="1">
    <source>
        <dbReference type="ARBA" id="ARBA00022723"/>
    </source>
</evidence>
<keyword evidence="1" id="KW-0479">Metal-binding</keyword>
<keyword evidence="2" id="KW-0863">Zinc-finger</keyword>
<proteinExistence type="predicted"/>